<dbReference type="PRINTS" id="PR00837">
    <property type="entry name" value="V5TPXLIKE"/>
</dbReference>
<dbReference type="InterPro" id="IPR001283">
    <property type="entry name" value="CRISP-related"/>
</dbReference>
<dbReference type="GeneID" id="70187602"/>
<dbReference type="Proteomes" id="UP000756346">
    <property type="component" value="Unassembled WGS sequence"/>
</dbReference>
<dbReference type="Pfam" id="PF00188">
    <property type="entry name" value="CAP"/>
    <property type="match status" value="1"/>
</dbReference>
<reference evidence="3" key="1">
    <citation type="journal article" date="2021" name="Nat. Commun.">
        <title>Genetic determinants of endophytism in the Arabidopsis root mycobiome.</title>
        <authorList>
            <person name="Mesny F."/>
            <person name="Miyauchi S."/>
            <person name="Thiergart T."/>
            <person name="Pickel B."/>
            <person name="Atanasova L."/>
            <person name="Karlsson M."/>
            <person name="Huettel B."/>
            <person name="Barry K.W."/>
            <person name="Haridas S."/>
            <person name="Chen C."/>
            <person name="Bauer D."/>
            <person name="Andreopoulos W."/>
            <person name="Pangilinan J."/>
            <person name="LaButti K."/>
            <person name="Riley R."/>
            <person name="Lipzen A."/>
            <person name="Clum A."/>
            <person name="Drula E."/>
            <person name="Henrissat B."/>
            <person name="Kohler A."/>
            <person name="Grigoriev I.V."/>
            <person name="Martin F.M."/>
            <person name="Hacquard S."/>
        </authorList>
    </citation>
    <scope>NUCLEOTIDE SEQUENCE</scope>
    <source>
        <strain evidence="3">MPI-CAGE-CH-0230</strain>
    </source>
</reference>
<evidence type="ECO:0000259" key="2">
    <source>
        <dbReference type="SMART" id="SM00198"/>
    </source>
</evidence>
<dbReference type="Gene3D" id="3.40.33.10">
    <property type="entry name" value="CAP"/>
    <property type="match status" value="1"/>
</dbReference>
<dbReference type="InterPro" id="IPR014044">
    <property type="entry name" value="CAP_dom"/>
</dbReference>
<gene>
    <name evidence="3" type="ORF">B0I36DRAFT_358977</name>
</gene>
<dbReference type="InterPro" id="IPR035940">
    <property type="entry name" value="CAP_sf"/>
</dbReference>
<sequence>MKSSVIALISGAAVALASPAVLNKRVYEVQWTTVYTTATVTAGQEPTQAPVVEAPVAPPPEAVVVTVTKGPSVEPIAAPTTKEDAPIAAPTYAPPTGGSMEDTALYHHNVHRSNHSAPAMSWNSDIANAAQVAADSCKFEHQMGINGLKYGQNLAMWGTSANAAALGADGAIAKAASDMWYAGEFASYASYFGKEPSMSDFHSWGHLSQLLWAESTGLGCAVKLCKKGTMYDTMDAWYMVCNYEPAGNMGGAYAKNVKAPLGQAPVSA</sequence>
<dbReference type="PANTHER" id="PTHR10334">
    <property type="entry name" value="CYSTEINE-RICH SECRETORY PROTEIN-RELATED"/>
    <property type="match status" value="1"/>
</dbReference>
<dbReference type="AlphaFoldDB" id="A0A9P8YE72"/>
<keyword evidence="1" id="KW-0732">Signal</keyword>
<evidence type="ECO:0000256" key="1">
    <source>
        <dbReference type="SAM" id="SignalP"/>
    </source>
</evidence>
<dbReference type="CDD" id="cd05380">
    <property type="entry name" value="CAP_euk"/>
    <property type="match status" value="1"/>
</dbReference>
<dbReference type="SMART" id="SM00198">
    <property type="entry name" value="SCP"/>
    <property type="match status" value="1"/>
</dbReference>
<evidence type="ECO:0000313" key="4">
    <source>
        <dbReference type="Proteomes" id="UP000756346"/>
    </source>
</evidence>
<proteinExistence type="predicted"/>
<dbReference type="OrthoDB" id="337038at2759"/>
<dbReference type="RefSeq" id="XP_046016373.1">
    <property type="nucleotide sequence ID" value="XM_046158056.1"/>
</dbReference>
<organism evidence="3 4">
    <name type="scientific">Microdochium trichocladiopsis</name>
    <dbReference type="NCBI Taxonomy" id="1682393"/>
    <lineage>
        <taxon>Eukaryota</taxon>
        <taxon>Fungi</taxon>
        <taxon>Dikarya</taxon>
        <taxon>Ascomycota</taxon>
        <taxon>Pezizomycotina</taxon>
        <taxon>Sordariomycetes</taxon>
        <taxon>Xylariomycetidae</taxon>
        <taxon>Xylariales</taxon>
        <taxon>Microdochiaceae</taxon>
        <taxon>Microdochium</taxon>
    </lineage>
</organism>
<dbReference type="PROSITE" id="PS01010">
    <property type="entry name" value="CRISP_2"/>
    <property type="match status" value="1"/>
</dbReference>
<evidence type="ECO:0000313" key="3">
    <source>
        <dbReference type="EMBL" id="KAH7037252.1"/>
    </source>
</evidence>
<feature type="chain" id="PRO_5040147890" evidence="1">
    <location>
        <begin position="18"/>
        <end position="268"/>
    </location>
</feature>
<accession>A0A9P8YE72</accession>
<keyword evidence="4" id="KW-1185">Reference proteome</keyword>
<dbReference type="SUPFAM" id="SSF55797">
    <property type="entry name" value="PR-1-like"/>
    <property type="match status" value="1"/>
</dbReference>
<feature type="signal peptide" evidence="1">
    <location>
        <begin position="1"/>
        <end position="17"/>
    </location>
</feature>
<dbReference type="EMBL" id="JAGTJQ010000002">
    <property type="protein sequence ID" value="KAH7037252.1"/>
    <property type="molecule type" value="Genomic_DNA"/>
</dbReference>
<protein>
    <submittedName>
        <fullName evidence="3">CAP domain-containing protein</fullName>
    </submittedName>
</protein>
<feature type="domain" description="SCP" evidence="2">
    <location>
        <begin position="99"/>
        <end position="251"/>
    </location>
</feature>
<name>A0A9P8YE72_9PEZI</name>
<dbReference type="InterPro" id="IPR018244">
    <property type="entry name" value="Allrgn_V5/Tpx1_CS"/>
</dbReference>
<dbReference type="GO" id="GO:0005576">
    <property type="term" value="C:extracellular region"/>
    <property type="evidence" value="ECO:0007669"/>
    <property type="project" value="InterPro"/>
</dbReference>
<comment type="caution">
    <text evidence="3">The sequence shown here is derived from an EMBL/GenBank/DDBJ whole genome shotgun (WGS) entry which is preliminary data.</text>
</comment>